<protein>
    <recommendedName>
        <fullName evidence="3">Reverse transcriptase domain-containing protein</fullName>
    </recommendedName>
</protein>
<feature type="compositionally biased region" description="Gly residues" evidence="1">
    <location>
        <begin position="17"/>
        <end position="27"/>
    </location>
</feature>
<evidence type="ECO:0008006" key="3">
    <source>
        <dbReference type="Google" id="ProtNLM"/>
    </source>
</evidence>
<comment type="caution">
    <text evidence="2">The sequence shown here is derived from an EMBL/GenBank/DDBJ whole genome shotgun (WGS) entry which is preliminary data.</text>
</comment>
<reference evidence="2" key="1">
    <citation type="journal article" date="2019" name="Sci. Rep.">
        <title>Draft genome of Tanacetum cinerariifolium, the natural source of mosquito coil.</title>
        <authorList>
            <person name="Yamashiro T."/>
            <person name="Shiraishi A."/>
            <person name="Satake H."/>
            <person name="Nakayama K."/>
        </authorList>
    </citation>
    <scope>NUCLEOTIDE SEQUENCE</scope>
</reference>
<feature type="region of interest" description="Disordered" evidence="1">
    <location>
        <begin position="1"/>
        <end position="62"/>
    </location>
</feature>
<dbReference type="AlphaFoldDB" id="A0A6L2MM22"/>
<sequence>MMSRMRTRSGSRPGADSLGGGTGVRVGRGGRGRRPREGNDERVDDLNGQRNDQGIEFNGGVEGVSGNVEGANKGAPDFSMIIAQQLQNLLPAMLAQVGNQGNVGNQNSNVVNENIRNVLVNGNRVGCSYKEFLACNLKEYDDTMHCVLSRNLAFCLGKTLPISKPGCVLCQDFVALSRRLPAFCLKTSAFCLKTKLRFASRPSAFCIKTHCISSTEGCVLSPSSLCFVYT</sequence>
<organism evidence="2">
    <name type="scientific">Tanacetum cinerariifolium</name>
    <name type="common">Dalmatian daisy</name>
    <name type="synonym">Chrysanthemum cinerariifolium</name>
    <dbReference type="NCBI Taxonomy" id="118510"/>
    <lineage>
        <taxon>Eukaryota</taxon>
        <taxon>Viridiplantae</taxon>
        <taxon>Streptophyta</taxon>
        <taxon>Embryophyta</taxon>
        <taxon>Tracheophyta</taxon>
        <taxon>Spermatophyta</taxon>
        <taxon>Magnoliopsida</taxon>
        <taxon>eudicotyledons</taxon>
        <taxon>Gunneridae</taxon>
        <taxon>Pentapetalae</taxon>
        <taxon>asterids</taxon>
        <taxon>campanulids</taxon>
        <taxon>Asterales</taxon>
        <taxon>Asteraceae</taxon>
        <taxon>Asteroideae</taxon>
        <taxon>Anthemideae</taxon>
        <taxon>Anthemidinae</taxon>
        <taxon>Tanacetum</taxon>
    </lineage>
</organism>
<gene>
    <name evidence="2" type="ORF">Tci_047016</name>
</gene>
<proteinExistence type="predicted"/>
<dbReference type="EMBL" id="BKCJ010007001">
    <property type="protein sequence ID" value="GEU75038.1"/>
    <property type="molecule type" value="Genomic_DNA"/>
</dbReference>
<name>A0A6L2MM22_TANCI</name>
<evidence type="ECO:0000313" key="2">
    <source>
        <dbReference type="EMBL" id="GEU75038.1"/>
    </source>
</evidence>
<feature type="compositionally biased region" description="Basic and acidic residues" evidence="1">
    <location>
        <begin position="35"/>
        <end position="47"/>
    </location>
</feature>
<accession>A0A6L2MM22</accession>
<evidence type="ECO:0000256" key="1">
    <source>
        <dbReference type="SAM" id="MobiDB-lite"/>
    </source>
</evidence>